<reference evidence="1" key="1">
    <citation type="journal article" date="2022" name="bioRxiv">
        <title>Sequencing and chromosome-scale assembly of the giantPleurodeles waltlgenome.</title>
        <authorList>
            <person name="Brown T."/>
            <person name="Elewa A."/>
            <person name="Iarovenko S."/>
            <person name="Subramanian E."/>
            <person name="Araus A.J."/>
            <person name="Petzold A."/>
            <person name="Susuki M."/>
            <person name="Suzuki K.-i.T."/>
            <person name="Hayashi T."/>
            <person name="Toyoda A."/>
            <person name="Oliveira C."/>
            <person name="Osipova E."/>
            <person name="Leigh N.D."/>
            <person name="Simon A."/>
            <person name="Yun M.H."/>
        </authorList>
    </citation>
    <scope>NUCLEOTIDE SEQUENCE</scope>
    <source>
        <strain evidence="1">20211129_DDA</strain>
        <tissue evidence="1">Liver</tissue>
    </source>
</reference>
<gene>
    <name evidence="1" type="ORF">NDU88_003674</name>
</gene>
<dbReference type="EMBL" id="JANPWB010000016">
    <property type="protein sequence ID" value="KAJ1083515.1"/>
    <property type="molecule type" value="Genomic_DNA"/>
</dbReference>
<sequence length="196" mass="21415">MWIAPYVHYRESGSGLGGFASSLGPPKAIIAHTLNYKGMDCILRAVRDPDIARRTELKEDIALPEVQAAIAKLKPGKIMRPNSIPGAANSASSARPACIFVQTAPELRGRLQHARITEGRLIALKAALPPVFMGHLHSLDSPCVPPKRVLIILHSEIAGATQPNGRVNGTHFTARIDYSHRQENNVHEDSRRKETN</sequence>
<proteinExistence type="predicted"/>
<comment type="caution">
    <text evidence="1">The sequence shown here is derived from an EMBL/GenBank/DDBJ whole genome shotgun (WGS) entry which is preliminary data.</text>
</comment>
<evidence type="ECO:0000313" key="2">
    <source>
        <dbReference type="Proteomes" id="UP001066276"/>
    </source>
</evidence>
<name>A0AAV7KZ63_PLEWA</name>
<accession>A0AAV7KZ63</accession>
<evidence type="ECO:0000313" key="1">
    <source>
        <dbReference type="EMBL" id="KAJ1083515.1"/>
    </source>
</evidence>
<organism evidence="1 2">
    <name type="scientific">Pleurodeles waltl</name>
    <name type="common">Iberian ribbed newt</name>
    <dbReference type="NCBI Taxonomy" id="8319"/>
    <lineage>
        <taxon>Eukaryota</taxon>
        <taxon>Metazoa</taxon>
        <taxon>Chordata</taxon>
        <taxon>Craniata</taxon>
        <taxon>Vertebrata</taxon>
        <taxon>Euteleostomi</taxon>
        <taxon>Amphibia</taxon>
        <taxon>Batrachia</taxon>
        <taxon>Caudata</taxon>
        <taxon>Salamandroidea</taxon>
        <taxon>Salamandridae</taxon>
        <taxon>Pleurodelinae</taxon>
        <taxon>Pleurodeles</taxon>
    </lineage>
</organism>
<dbReference type="Proteomes" id="UP001066276">
    <property type="component" value="Chromosome 12"/>
</dbReference>
<protein>
    <submittedName>
        <fullName evidence="1">Uncharacterized protein</fullName>
    </submittedName>
</protein>
<dbReference type="AlphaFoldDB" id="A0AAV7KZ63"/>
<keyword evidence="2" id="KW-1185">Reference proteome</keyword>